<reference evidence="1 2" key="1">
    <citation type="submission" date="2019-05" db="EMBL/GenBank/DDBJ databases">
        <title>Another draft genome of Portunus trituberculatus and its Hox gene families provides insights of decapod evolution.</title>
        <authorList>
            <person name="Jeong J.-H."/>
            <person name="Song I."/>
            <person name="Kim S."/>
            <person name="Choi T."/>
            <person name="Kim D."/>
            <person name="Ryu S."/>
            <person name="Kim W."/>
        </authorList>
    </citation>
    <scope>NUCLEOTIDE SEQUENCE [LARGE SCALE GENOMIC DNA]</scope>
    <source>
        <tissue evidence="1">Muscle</tissue>
    </source>
</reference>
<dbReference type="EMBL" id="VSRR010000645">
    <property type="protein sequence ID" value="MPC18090.1"/>
    <property type="molecule type" value="Genomic_DNA"/>
</dbReference>
<dbReference type="AlphaFoldDB" id="A0A5B7D9U5"/>
<comment type="caution">
    <text evidence="1">The sequence shown here is derived from an EMBL/GenBank/DDBJ whole genome shotgun (WGS) entry which is preliminary data.</text>
</comment>
<keyword evidence="2" id="KW-1185">Reference proteome</keyword>
<gene>
    <name evidence="1" type="ORF">E2C01_010964</name>
</gene>
<evidence type="ECO:0000313" key="2">
    <source>
        <dbReference type="Proteomes" id="UP000324222"/>
    </source>
</evidence>
<name>A0A5B7D9U5_PORTR</name>
<accession>A0A5B7D9U5</accession>
<evidence type="ECO:0000313" key="1">
    <source>
        <dbReference type="EMBL" id="MPC18090.1"/>
    </source>
</evidence>
<proteinExistence type="predicted"/>
<sequence>MMDAFSLVHLQFFLRCKSPQHLDSAGGLAALSLRVAGGRVGRPVSITVISQLQESSRALSQLLGQRFVNTHNDPTTSLTR</sequence>
<dbReference type="Proteomes" id="UP000324222">
    <property type="component" value="Unassembled WGS sequence"/>
</dbReference>
<protein>
    <submittedName>
        <fullName evidence="1">Uncharacterized protein</fullName>
    </submittedName>
</protein>
<organism evidence="1 2">
    <name type="scientific">Portunus trituberculatus</name>
    <name type="common">Swimming crab</name>
    <name type="synonym">Neptunus trituberculatus</name>
    <dbReference type="NCBI Taxonomy" id="210409"/>
    <lineage>
        <taxon>Eukaryota</taxon>
        <taxon>Metazoa</taxon>
        <taxon>Ecdysozoa</taxon>
        <taxon>Arthropoda</taxon>
        <taxon>Crustacea</taxon>
        <taxon>Multicrustacea</taxon>
        <taxon>Malacostraca</taxon>
        <taxon>Eumalacostraca</taxon>
        <taxon>Eucarida</taxon>
        <taxon>Decapoda</taxon>
        <taxon>Pleocyemata</taxon>
        <taxon>Brachyura</taxon>
        <taxon>Eubrachyura</taxon>
        <taxon>Portunoidea</taxon>
        <taxon>Portunidae</taxon>
        <taxon>Portuninae</taxon>
        <taxon>Portunus</taxon>
    </lineage>
</organism>